<reference evidence="3" key="2">
    <citation type="submission" date="2019-06" db="EMBL/GenBank/DDBJ databases">
        <title>Co-occurence of chitin degradation, pigmentation and bioactivity in marine Pseudoalteromonas.</title>
        <authorList>
            <person name="Sonnenschein E.C."/>
            <person name="Bech P.K."/>
        </authorList>
    </citation>
    <scope>NUCLEOTIDE SEQUENCE [LARGE SCALE GENOMIC DNA]</scope>
    <source>
        <strain evidence="3">S3895</strain>
    </source>
</reference>
<evidence type="ECO:0000313" key="3">
    <source>
        <dbReference type="Proteomes" id="UP000307164"/>
    </source>
</evidence>
<organism evidence="2 3">
    <name type="scientific">Pseudoalteromonas aurantia</name>
    <dbReference type="NCBI Taxonomy" id="43654"/>
    <lineage>
        <taxon>Bacteria</taxon>
        <taxon>Pseudomonadati</taxon>
        <taxon>Pseudomonadota</taxon>
        <taxon>Gammaproteobacteria</taxon>
        <taxon>Alteromonadales</taxon>
        <taxon>Pseudoalteromonadaceae</taxon>
        <taxon>Pseudoalteromonas</taxon>
    </lineage>
</organism>
<gene>
    <name evidence="2" type="ORF">CWC20_07535</name>
</gene>
<accession>A0ABY2VZH6</accession>
<proteinExistence type="predicted"/>
<protein>
    <recommendedName>
        <fullName evidence="4">PepSY domain-containing protein</fullName>
    </recommendedName>
</protein>
<evidence type="ECO:0000256" key="1">
    <source>
        <dbReference type="SAM" id="Phobius"/>
    </source>
</evidence>
<dbReference type="Proteomes" id="UP000307164">
    <property type="component" value="Unassembled WGS sequence"/>
</dbReference>
<keyword evidence="3" id="KW-1185">Reference proteome</keyword>
<evidence type="ECO:0000313" key="2">
    <source>
        <dbReference type="EMBL" id="TMO75804.1"/>
    </source>
</evidence>
<sequence length="491" mass="55892">MIKSLLVWHRHFALLCVIPFVVWALSGLLHPAMSHFAKAERLNTPFIKVPNHISAVAVPLKSVLVAHNITAFSHARVIEYNAAYYYQVAVAHAPLPHIYYFSLKTGLINSALNDERYALYLAQSWAEQAILDTELINEFSPEYAEINRILPVHRVTLQNQNRLYVDTLSSRIAAHNTPLRESLSYWFKQLHTFEFIGERHSLWRMIPMLAISLLVFGTGVFGLVSYALLWRRLKSKRVNTPVLHRSLGVVLSVCMLGFASSSIHILVDKFFPETFRALSPGNAIFTDRLNHDPLKDVFDSNGDNFQLVAVGEQVVTQVAKQAYSRKKPIVDFSYWQNSAVNITSVDVALAQLQRQLNVSGKVLSWQKIDKFGQTYGFINKRLPVIQMRFVNAPDVLYSVEPHTGFIANIETNWQSGRSWHFGYLHKYHFLNPLGREVRDAIVTGIIIGLVLTALFGVRLYIGRRRRKKSAIVRRGVLSSGRDVESHSLKNY</sequence>
<dbReference type="RefSeq" id="WP_138676365.1">
    <property type="nucleotide sequence ID" value="NZ_PNBW01000034.1"/>
</dbReference>
<dbReference type="EMBL" id="PNBW01000034">
    <property type="protein sequence ID" value="TMO75804.1"/>
    <property type="molecule type" value="Genomic_DNA"/>
</dbReference>
<feature type="transmembrane region" description="Helical" evidence="1">
    <location>
        <begin position="242"/>
        <end position="267"/>
    </location>
</feature>
<feature type="transmembrane region" description="Helical" evidence="1">
    <location>
        <begin position="205"/>
        <end position="230"/>
    </location>
</feature>
<evidence type="ECO:0008006" key="4">
    <source>
        <dbReference type="Google" id="ProtNLM"/>
    </source>
</evidence>
<keyword evidence="1" id="KW-1133">Transmembrane helix</keyword>
<keyword evidence="1" id="KW-0472">Membrane</keyword>
<comment type="caution">
    <text evidence="2">The sequence shown here is derived from an EMBL/GenBank/DDBJ whole genome shotgun (WGS) entry which is preliminary data.</text>
</comment>
<feature type="transmembrane region" description="Helical" evidence="1">
    <location>
        <begin position="440"/>
        <end position="461"/>
    </location>
</feature>
<name>A0ABY2VZH6_9GAMM</name>
<keyword evidence="1" id="KW-0812">Transmembrane</keyword>
<reference evidence="2 3" key="1">
    <citation type="submission" date="2018-01" db="EMBL/GenBank/DDBJ databases">
        <authorList>
            <person name="Paulsen S."/>
            <person name="Gram L.K."/>
        </authorList>
    </citation>
    <scope>NUCLEOTIDE SEQUENCE [LARGE SCALE GENOMIC DNA]</scope>
    <source>
        <strain evidence="2 3">S3895</strain>
    </source>
</reference>
<feature type="transmembrane region" description="Helical" evidence="1">
    <location>
        <begin position="12"/>
        <end position="33"/>
    </location>
</feature>